<evidence type="ECO:0000313" key="3">
    <source>
        <dbReference type="Proteomes" id="UP000799757"/>
    </source>
</evidence>
<feature type="domain" description="DUF7907" evidence="1">
    <location>
        <begin position="13"/>
        <end position="190"/>
    </location>
</feature>
<reference evidence="2" key="1">
    <citation type="journal article" date="2020" name="Stud. Mycol.">
        <title>101 Dothideomycetes genomes: a test case for predicting lifestyles and emergence of pathogens.</title>
        <authorList>
            <person name="Haridas S."/>
            <person name="Albert R."/>
            <person name="Binder M."/>
            <person name="Bloem J."/>
            <person name="Labutti K."/>
            <person name="Salamov A."/>
            <person name="Andreopoulos B."/>
            <person name="Baker S."/>
            <person name="Barry K."/>
            <person name="Bills G."/>
            <person name="Bluhm B."/>
            <person name="Cannon C."/>
            <person name="Castanera R."/>
            <person name="Culley D."/>
            <person name="Daum C."/>
            <person name="Ezra D."/>
            <person name="Gonzalez J."/>
            <person name="Henrissat B."/>
            <person name="Kuo A."/>
            <person name="Liang C."/>
            <person name="Lipzen A."/>
            <person name="Lutzoni F."/>
            <person name="Magnuson J."/>
            <person name="Mondo S."/>
            <person name="Nolan M."/>
            <person name="Ohm R."/>
            <person name="Pangilinan J."/>
            <person name="Park H.-J."/>
            <person name="Ramirez L."/>
            <person name="Alfaro M."/>
            <person name="Sun H."/>
            <person name="Tritt A."/>
            <person name="Yoshinaga Y."/>
            <person name="Zwiers L.-H."/>
            <person name="Turgeon B."/>
            <person name="Goodwin S."/>
            <person name="Spatafora J."/>
            <person name="Crous P."/>
            <person name="Grigoriev I."/>
        </authorList>
    </citation>
    <scope>NUCLEOTIDE SEQUENCE</scope>
    <source>
        <strain evidence="2">CBS 109.77</strain>
    </source>
</reference>
<dbReference type="OrthoDB" id="3515453at2759"/>
<gene>
    <name evidence="2" type="ORF">K505DRAFT_200301</name>
</gene>
<feature type="non-terminal residue" evidence="2">
    <location>
        <position position="192"/>
    </location>
</feature>
<dbReference type="EMBL" id="MU002219">
    <property type="protein sequence ID" value="KAF2788400.1"/>
    <property type="molecule type" value="Genomic_DNA"/>
</dbReference>
<accession>A0A6A6WW15</accession>
<name>A0A6A6WW15_9PLEO</name>
<organism evidence="2 3">
    <name type="scientific">Melanomma pulvis-pyrius CBS 109.77</name>
    <dbReference type="NCBI Taxonomy" id="1314802"/>
    <lineage>
        <taxon>Eukaryota</taxon>
        <taxon>Fungi</taxon>
        <taxon>Dikarya</taxon>
        <taxon>Ascomycota</taxon>
        <taxon>Pezizomycotina</taxon>
        <taxon>Dothideomycetes</taxon>
        <taxon>Pleosporomycetidae</taxon>
        <taxon>Pleosporales</taxon>
        <taxon>Melanommataceae</taxon>
        <taxon>Melanomma</taxon>
    </lineage>
</organism>
<sequence>LAAIAACQSETSSPPFRLVIESSNSTLNGTVLGACHEGAAIEGLCSTSILVTDDPVPATTFHYNVSSSANNDTDTQGSLHYTLVTANFNVTSTMGFSFDPSSNLAIPIISPGGNSATFVSFDSCGALYISDGIDDTTDPPGRDYPGKKLENWYICTTYWSYTYTTLAWKVGTPDVPPQNPTCQKVRVKRVFN</sequence>
<protein>
    <recommendedName>
        <fullName evidence="1">DUF7907 domain-containing protein</fullName>
    </recommendedName>
</protein>
<proteinExistence type="predicted"/>
<evidence type="ECO:0000259" key="1">
    <source>
        <dbReference type="Pfam" id="PF25484"/>
    </source>
</evidence>
<keyword evidence="3" id="KW-1185">Reference proteome</keyword>
<dbReference type="Proteomes" id="UP000799757">
    <property type="component" value="Unassembled WGS sequence"/>
</dbReference>
<feature type="non-terminal residue" evidence="2">
    <location>
        <position position="1"/>
    </location>
</feature>
<dbReference type="AlphaFoldDB" id="A0A6A6WW15"/>
<evidence type="ECO:0000313" key="2">
    <source>
        <dbReference type="EMBL" id="KAF2788400.1"/>
    </source>
</evidence>
<dbReference type="InterPro" id="IPR057229">
    <property type="entry name" value="DUF7907"/>
</dbReference>
<dbReference type="Pfam" id="PF25484">
    <property type="entry name" value="DUF7907"/>
    <property type="match status" value="1"/>
</dbReference>